<dbReference type="InterPro" id="IPR036591">
    <property type="entry name" value="YggU-like_sf"/>
</dbReference>
<dbReference type="Pfam" id="PF02594">
    <property type="entry name" value="DUF167"/>
    <property type="match status" value="1"/>
</dbReference>
<dbReference type="NCBIfam" id="TIGR00251">
    <property type="entry name" value="DUF167 family protein"/>
    <property type="match status" value="1"/>
</dbReference>
<name>A0A8S0Y6B4_9GAMM</name>
<dbReference type="EMBL" id="CADCXN010000059">
    <property type="protein sequence ID" value="CAA9890943.1"/>
    <property type="molecule type" value="Genomic_DNA"/>
</dbReference>
<dbReference type="InterPro" id="IPR003746">
    <property type="entry name" value="DUF167"/>
</dbReference>
<keyword evidence="3" id="KW-1185">Reference proteome</keyword>
<proteinExistence type="inferred from homology"/>
<evidence type="ECO:0000256" key="1">
    <source>
        <dbReference type="ARBA" id="ARBA00010364"/>
    </source>
</evidence>
<dbReference type="SMART" id="SM01152">
    <property type="entry name" value="DUF167"/>
    <property type="match status" value="1"/>
</dbReference>
<evidence type="ECO:0000313" key="3">
    <source>
        <dbReference type="Proteomes" id="UP000494216"/>
    </source>
</evidence>
<evidence type="ECO:0000313" key="2">
    <source>
        <dbReference type="EMBL" id="CAA9890943.1"/>
    </source>
</evidence>
<protein>
    <recommendedName>
        <fullName evidence="4">DUF167 domain-containing protein</fullName>
    </recommendedName>
</protein>
<comment type="caution">
    <text evidence="2">The sequence shown here is derived from an EMBL/GenBank/DDBJ whole genome shotgun (WGS) entry which is preliminary data.</text>
</comment>
<dbReference type="RefSeq" id="WP_246246968.1">
    <property type="nucleotide sequence ID" value="NZ_CADCXN010000059.1"/>
</dbReference>
<comment type="similarity">
    <text evidence="1">Belongs to the UPF0235 family.</text>
</comment>
<gene>
    <name evidence="2" type="ORF">METHB2_300021</name>
</gene>
<dbReference type="Gene3D" id="3.30.1200.10">
    <property type="entry name" value="YggU-like"/>
    <property type="match status" value="1"/>
</dbReference>
<evidence type="ECO:0008006" key="4">
    <source>
        <dbReference type="Google" id="ProtNLM"/>
    </source>
</evidence>
<sequence>MSGYTGKQGVLTLNLPVQPKARKNEESGLYGDRLKLGIKAPAVDGKANRQLLKFIADEFVSAKPHPLL</sequence>
<accession>A0A8S0Y6B4</accession>
<dbReference type="Proteomes" id="UP000494216">
    <property type="component" value="Unassembled WGS sequence"/>
</dbReference>
<dbReference type="SUPFAM" id="SSF69786">
    <property type="entry name" value="YggU-like"/>
    <property type="match status" value="1"/>
</dbReference>
<organism evidence="2 3">
    <name type="scientific">Candidatus Methylobacter favarea</name>
    <dbReference type="NCBI Taxonomy" id="2707345"/>
    <lineage>
        <taxon>Bacteria</taxon>
        <taxon>Pseudomonadati</taxon>
        <taxon>Pseudomonadota</taxon>
        <taxon>Gammaproteobacteria</taxon>
        <taxon>Methylococcales</taxon>
        <taxon>Methylococcaceae</taxon>
        <taxon>Methylobacter</taxon>
    </lineage>
</organism>
<dbReference type="AlphaFoldDB" id="A0A8S0Y6B4"/>
<reference evidence="2 3" key="1">
    <citation type="submission" date="2020-02" db="EMBL/GenBank/DDBJ databases">
        <authorList>
            <person name="Hogendoorn C."/>
        </authorList>
    </citation>
    <scope>NUCLEOTIDE SEQUENCE [LARGE SCALE GENOMIC DNA]</scope>
    <source>
        <strain evidence="2">METHB21</strain>
    </source>
</reference>